<evidence type="ECO:0000313" key="2">
    <source>
        <dbReference type="EMBL" id="SEN34838.1"/>
    </source>
</evidence>
<dbReference type="Proteomes" id="UP000683429">
    <property type="component" value="Chromosome"/>
</dbReference>
<dbReference type="EMBL" id="CP076607">
    <property type="protein sequence ID" value="QWU13972.1"/>
    <property type="molecule type" value="Genomic_DNA"/>
</dbReference>
<dbReference type="EMBL" id="FODH01000001">
    <property type="protein sequence ID" value="SEN34838.1"/>
    <property type="molecule type" value="Genomic_DNA"/>
</dbReference>
<protein>
    <submittedName>
        <fullName evidence="2">Uncharacterized protein</fullName>
    </submittedName>
</protein>
<organism evidence="2 3">
    <name type="scientific">Paenibacillus sophorae</name>
    <dbReference type="NCBI Taxonomy" id="1333845"/>
    <lineage>
        <taxon>Bacteria</taxon>
        <taxon>Bacillati</taxon>
        <taxon>Bacillota</taxon>
        <taxon>Bacilli</taxon>
        <taxon>Bacillales</taxon>
        <taxon>Paenibacillaceae</taxon>
        <taxon>Paenibacillus</taxon>
    </lineage>
</organism>
<evidence type="ECO:0000313" key="4">
    <source>
        <dbReference type="Proteomes" id="UP000683429"/>
    </source>
</evidence>
<sequence length="77" mass="8754">MDNWYHGSPVKLNELRIGSTITKHYNLACIFSYKPSTVSINDEGKIKHDGRENGFLYVVDEPIDHLQDIEPHPSTNG</sequence>
<accession>A0A1H8FUS2</accession>
<reference evidence="1 4" key="2">
    <citation type="submission" date="2021-06" db="EMBL/GenBank/DDBJ databases">
        <title>Whole genome sequence of Paenibacillus sophorae DSM23020 for comparative genomics.</title>
        <authorList>
            <person name="Kim M.-J."/>
            <person name="Lee G."/>
            <person name="Shin J.-H."/>
        </authorList>
    </citation>
    <scope>NUCLEOTIDE SEQUENCE [LARGE SCALE GENOMIC DNA]</scope>
    <source>
        <strain evidence="1 4">DSM 23020</strain>
    </source>
</reference>
<keyword evidence="4" id="KW-1185">Reference proteome</keyword>
<dbReference type="RefSeq" id="WP_139210531.1">
    <property type="nucleotide sequence ID" value="NZ_CP076607.1"/>
</dbReference>
<name>A0A1H8FUS2_9BACL</name>
<dbReference type="Proteomes" id="UP000198809">
    <property type="component" value="Unassembled WGS sequence"/>
</dbReference>
<gene>
    <name evidence="1" type="ORF">KP014_18735</name>
    <name evidence="2" type="ORF">SAMN04487895_101236</name>
</gene>
<dbReference type="OrthoDB" id="2002812at2"/>
<proteinExistence type="predicted"/>
<evidence type="ECO:0000313" key="3">
    <source>
        <dbReference type="Proteomes" id="UP000198809"/>
    </source>
</evidence>
<reference evidence="2 3" key="1">
    <citation type="submission" date="2016-10" db="EMBL/GenBank/DDBJ databases">
        <authorList>
            <person name="de Groot N.N."/>
        </authorList>
    </citation>
    <scope>NUCLEOTIDE SEQUENCE [LARGE SCALE GENOMIC DNA]</scope>
    <source>
        <strain evidence="2 3">CGMCC 1.10238</strain>
    </source>
</reference>
<evidence type="ECO:0000313" key="1">
    <source>
        <dbReference type="EMBL" id="QWU13972.1"/>
    </source>
</evidence>
<dbReference type="AlphaFoldDB" id="A0A1H8FUS2"/>